<reference evidence="2" key="1">
    <citation type="journal article" date="2016" name="Sci. Rep.">
        <title>Molecular characterization of firefly nuptial gifts: a multi-omics approach sheds light on postcopulatory sexual selection.</title>
        <authorList>
            <person name="Al-Wathiqui N."/>
            <person name="Fallon T.R."/>
            <person name="South A."/>
            <person name="Weng J.K."/>
            <person name="Lewis S.M."/>
        </authorList>
    </citation>
    <scope>NUCLEOTIDE SEQUENCE</scope>
</reference>
<organism evidence="2">
    <name type="scientific">Photinus pyralis</name>
    <name type="common">Common eastern firefly</name>
    <name type="synonym">Lampyris pyralis</name>
    <dbReference type="NCBI Taxonomy" id="7054"/>
    <lineage>
        <taxon>Eukaryota</taxon>
        <taxon>Metazoa</taxon>
        <taxon>Ecdysozoa</taxon>
        <taxon>Arthropoda</taxon>
        <taxon>Hexapoda</taxon>
        <taxon>Insecta</taxon>
        <taxon>Pterygota</taxon>
        <taxon>Neoptera</taxon>
        <taxon>Endopterygota</taxon>
        <taxon>Coleoptera</taxon>
        <taxon>Polyphaga</taxon>
        <taxon>Elateriformia</taxon>
        <taxon>Elateroidea</taxon>
        <taxon>Lampyridae</taxon>
        <taxon>Lampyrinae</taxon>
        <taxon>Photinus</taxon>
    </lineage>
</organism>
<evidence type="ECO:0000313" key="2">
    <source>
        <dbReference type="EMBL" id="JAV86746.1"/>
    </source>
</evidence>
<feature type="region of interest" description="Disordered" evidence="1">
    <location>
        <begin position="57"/>
        <end position="87"/>
    </location>
</feature>
<name>A0A1Y1MRX9_PHOPY</name>
<protein>
    <submittedName>
        <fullName evidence="2">Uncharacterized protein</fullName>
    </submittedName>
</protein>
<accession>A0A1Y1MRX9</accession>
<proteinExistence type="predicted"/>
<sequence length="127" mass="14035">MVVGCSFWDLKGLWFLLTGYILTLRTVTTDSCDRLVVEWPPSTCLLSNALEQAQLLSLKHRTGTPTKKTTRDSSGKRKAQPSAQATAGRITVRSIPSSFLLMEHTEAIVYAEEEKANQKGSSYRLGS</sequence>
<dbReference type="AlphaFoldDB" id="A0A1Y1MRX9"/>
<evidence type="ECO:0000256" key="1">
    <source>
        <dbReference type="SAM" id="MobiDB-lite"/>
    </source>
</evidence>
<dbReference type="EMBL" id="GEZM01027427">
    <property type="protein sequence ID" value="JAV86746.1"/>
    <property type="molecule type" value="Transcribed_RNA"/>
</dbReference>